<reference evidence="3 4" key="1">
    <citation type="submission" date="2018-06" db="EMBL/GenBank/DDBJ databases">
        <title>Genomic Encyclopedia of Type Strains, Phase III (KMG-III): the genomes of soil and plant-associated and newly described type strains.</title>
        <authorList>
            <person name="Whitman W."/>
        </authorList>
    </citation>
    <scope>NUCLEOTIDE SEQUENCE [LARGE SCALE GENOMIC DNA]</scope>
    <source>
        <strain evidence="3 4">CGMCC 1.12504</strain>
    </source>
</reference>
<evidence type="ECO:0000313" key="4">
    <source>
        <dbReference type="Proteomes" id="UP000249518"/>
    </source>
</evidence>
<dbReference type="Pfam" id="PF04471">
    <property type="entry name" value="Mrr_cat"/>
    <property type="match status" value="1"/>
</dbReference>
<dbReference type="GO" id="GO:0004519">
    <property type="term" value="F:endonuclease activity"/>
    <property type="evidence" value="ECO:0007669"/>
    <property type="project" value="UniProtKB-KW"/>
</dbReference>
<keyword evidence="3" id="KW-0378">Hydrolase</keyword>
<feature type="domain" description="Restriction endonuclease type IV Mrr" evidence="1">
    <location>
        <begin position="30"/>
        <end position="92"/>
    </location>
</feature>
<dbReference type="OrthoDB" id="3242664at2"/>
<evidence type="ECO:0000313" key="3">
    <source>
        <dbReference type="EMBL" id="RAR46809.1"/>
    </source>
</evidence>
<gene>
    <name evidence="3" type="ORF">B0I10_11425</name>
</gene>
<dbReference type="RefSeq" id="WP_112086924.1">
    <property type="nucleotide sequence ID" value="NZ_QLSV01000014.1"/>
</dbReference>
<dbReference type="AlphaFoldDB" id="A0A328WVB5"/>
<feature type="domain" description="ABC-three component systems C-terminal" evidence="2">
    <location>
        <begin position="220"/>
        <end position="348"/>
    </location>
</feature>
<dbReference type="EMBL" id="QLSV01000014">
    <property type="protein sequence ID" value="RAR46809.1"/>
    <property type="molecule type" value="Genomic_DNA"/>
</dbReference>
<comment type="caution">
    <text evidence="3">The sequence shown here is derived from an EMBL/GenBank/DDBJ whole genome shotgun (WGS) entry which is preliminary data.</text>
</comment>
<accession>A0A328WVB5</accession>
<evidence type="ECO:0000259" key="1">
    <source>
        <dbReference type="Pfam" id="PF04471"/>
    </source>
</evidence>
<sequence>MTTFISSHTVNFGKRILPIKMVEIFSAEDWETFIEEWLDLKKKNYVEIERLGGAGDKGRDVIAYINNKTLKNYQWECFQCKHYDKSLQPTQVYSEFAKILYYTFNKEFPIPKKYFFVAPKGCGTTLSKYLQEPETLKNKIIDNWDSYCKNTITNIPVVLDKDFLDYINKFDFSIFSKIHVKDIIEEHRSHPNHLTWFGGGLPERPKLNEGDIPASVQASETIYIKQLLLAYSSESKINFSNPEEIPSDANYLNHFKRSRINFHYAEQLRNFSRDSLPPETFNDFQNEIYAGIIDTVEENHENGYLKVKKVEEEAKRLQITANPLKDVSIVNDRSGICHQLVNNERIKWIDDEK</sequence>
<dbReference type="InterPro" id="IPR011856">
    <property type="entry name" value="tRNA_endonuc-like_dom_sf"/>
</dbReference>
<name>A0A328WVB5_9FLAO</name>
<dbReference type="InterPro" id="IPR007560">
    <property type="entry name" value="Restrct_endonuc_IV_Mrr"/>
</dbReference>
<evidence type="ECO:0000259" key="2">
    <source>
        <dbReference type="Pfam" id="PF20282"/>
    </source>
</evidence>
<dbReference type="GO" id="GO:0003677">
    <property type="term" value="F:DNA binding"/>
    <property type="evidence" value="ECO:0007669"/>
    <property type="project" value="InterPro"/>
</dbReference>
<dbReference type="Gene3D" id="3.40.1350.10">
    <property type="match status" value="1"/>
</dbReference>
<keyword evidence="4" id="KW-1185">Reference proteome</keyword>
<dbReference type="GO" id="GO:0009307">
    <property type="term" value="P:DNA restriction-modification system"/>
    <property type="evidence" value="ECO:0007669"/>
    <property type="project" value="InterPro"/>
</dbReference>
<dbReference type="InterPro" id="IPR046914">
    <property type="entry name" value="ABC-3C_CTD6"/>
</dbReference>
<protein>
    <submittedName>
        <fullName evidence="3">Restriction endonuclease</fullName>
    </submittedName>
</protein>
<organism evidence="3 4">
    <name type="scientific">Flavobacterium lacus</name>
    <dbReference type="NCBI Taxonomy" id="1353778"/>
    <lineage>
        <taxon>Bacteria</taxon>
        <taxon>Pseudomonadati</taxon>
        <taxon>Bacteroidota</taxon>
        <taxon>Flavobacteriia</taxon>
        <taxon>Flavobacteriales</taxon>
        <taxon>Flavobacteriaceae</taxon>
        <taxon>Flavobacterium</taxon>
    </lineage>
</organism>
<dbReference type="Proteomes" id="UP000249518">
    <property type="component" value="Unassembled WGS sequence"/>
</dbReference>
<keyword evidence="3" id="KW-0255">Endonuclease</keyword>
<keyword evidence="3" id="KW-0540">Nuclease</keyword>
<dbReference type="Pfam" id="PF20282">
    <property type="entry name" value="CTD6"/>
    <property type="match status" value="1"/>
</dbReference>
<proteinExistence type="predicted"/>